<dbReference type="KEGG" id="din:Selin_0564"/>
<accession>E6W0Y0</accession>
<gene>
    <name evidence="1" type="ordered locus">Selin_0564</name>
</gene>
<protein>
    <submittedName>
        <fullName evidence="1">Uncharacterized protein</fullName>
    </submittedName>
</protein>
<evidence type="ECO:0000313" key="2">
    <source>
        <dbReference type="Proteomes" id="UP000002572"/>
    </source>
</evidence>
<dbReference type="RefSeq" id="WP_013505200.1">
    <property type="nucleotide sequence ID" value="NC_014836.1"/>
</dbReference>
<dbReference type="STRING" id="653733.Selin_0564"/>
<keyword evidence="2" id="KW-1185">Reference proteome</keyword>
<dbReference type="EMBL" id="CP002432">
    <property type="protein sequence ID" value="ADU65312.1"/>
    <property type="molecule type" value="Genomic_DNA"/>
</dbReference>
<dbReference type="Proteomes" id="UP000002572">
    <property type="component" value="Chromosome"/>
</dbReference>
<proteinExistence type="predicted"/>
<name>E6W0Y0_DESIS</name>
<organism evidence="1 2">
    <name type="scientific">Desulfurispirillum indicum (strain ATCC BAA-1389 / DSM 22839 / S5)</name>
    <dbReference type="NCBI Taxonomy" id="653733"/>
    <lineage>
        <taxon>Bacteria</taxon>
        <taxon>Pseudomonadati</taxon>
        <taxon>Chrysiogenota</taxon>
        <taxon>Chrysiogenia</taxon>
        <taxon>Chrysiogenales</taxon>
        <taxon>Chrysiogenaceae</taxon>
        <taxon>Desulfurispirillum</taxon>
    </lineage>
</organism>
<dbReference type="HOGENOM" id="CLU_2117063_0_0_0"/>
<dbReference type="AlphaFoldDB" id="E6W0Y0"/>
<dbReference type="InParanoid" id="E6W0Y0"/>
<reference evidence="1 2" key="1">
    <citation type="submission" date="2010-12" db="EMBL/GenBank/DDBJ databases">
        <title>Complete sequence of Desulfurispirillum indicum S5.</title>
        <authorList>
            <consortium name="US DOE Joint Genome Institute"/>
            <person name="Lucas S."/>
            <person name="Copeland A."/>
            <person name="Lapidus A."/>
            <person name="Cheng J.-F."/>
            <person name="Goodwin L."/>
            <person name="Pitluck S."/>
            <person name="Chertkov O."/>
            <person name="Held B."/>
            <person name="Detter J.C."/>
            <person name="Han C."/>
            <person name="Tapia R."/>
            <person name="Land M."/>
            <person name="Hauser L."/>
            <person name="Kyrpides N."/>
            <person name="Ivanova N."/>
            <person name="Mikhailova N."/>
            <person name="Haggblom M."/>
            <person name="Rauschenbach I."/>
            <person name="Bini E."/>
            <person name="Woyke T."/>
        </authorList>
    </citation>
    <scope>NUCLEOTIDE SEQUENCE [LARGE SCALE GENOMIC DNA]</scope>
    <source>
        <strain evidence="2">ATCC BAA-1389 / DSM 22839 / S5</strain>
    </source>
</reference>
<sequence length="114" mass="13315">MTIVDKSRAVYLLRQACAEDVIHYLSGVCDEEYLFQITRGETHLREQHAKMIKLLGDTYHFLDEILMHLAGYMGYPAQLDQWTDAEPVEAMEIIIPNLSKSQWKRLKLEEIFSL</sequence>
<evidence type="ECO:0000313" key="1">
    <source>
        <dbReference type="EMBL" id="ADU65312.1"/>
    </source>
</evidence>